<dbReference type="InterPro" id="IPR034466">
    <property type="entry name" value="Methyltransferase_Class_B"/>
</dbReference>
<keyword evidence="3" id="KW-0479">Metal-binding</keyword>
<dbReference type="InterPro" id="IPR051198">
    <property type="entry name" value="BchE-like"/>
</dbReference>
<dbReference type="Proteomes" id="UP000230052">
    <property type="component" value="Unassembled WGS sequence"/>
</dbReference>
<evidence type="ECO:0000313" key="8">
    <source>
        <dbReference type="EMBL" id="PIU42472.1"/>
    </source>
</evidence>
<evidence type="ECO:0000256" key="1">
    <source>
        <dbReference type="ARBA" id="ARBA00001966"/>
    </source>
</evidence>
<protein>
    <submittedName>
        <fullName evidence="8">Uncharacterized protein</fullName>
    </submittedName>
</protein>
<proteinExistence type="predicted"/>
<evidence type="ECO:0000256" key="3">
    <source>
        <dbReference type="ARBA" id="ARBA00022723"/>
    </source>
</evidence>
<dbReference type="SMART" id="SM00729">
    <property type="entry name" value="Elp3"/>
    <property type="match status" value="1"/>
</dbReference>
<comment type="cofactor">
    <cofactor evidence="1">
        <name>[4Fe-4S] cluster</name>
        <dbReference type="ChEBI" id="CHEBI:49883"/>
    </cofactor>
</comment>
<dbReference type="GO" id="GO:0003824">
    <property type="term" value="F:catalytic activity"/>
    <property type="evidence" value="ECO:0007669"/>
    <property type="project" value="InterPro"/>
</dbReference>
<sequence>MPDRKILLTILPVFWPKMPPIGLGYLQSFLIEKNINAEILDLNNIFYNLSNDKLKKEWLISCNLPLEKNILSIIKADHPKKFNDLIDRISSYDVAGFSCFKSNFKSTLEVARLVRYRRKDIKLVLGGPEVTRQFFRTRGKFGKDLKDSVDFLVVGEGEPSFYNYLTSGHNNDKVSSFQQLKDLEDAPFPKYAGLDFDSYPRRDALPMQFSRGCIRKCSFCSERLLYKGFRTRKIDSIIEEIKYYKINKGINYFVFFDSLIDGNLRKLEEFCDKIIDEFGSINWEAQMAIRGDMESDIFEKMKKSGCYNLFIGLESGSDLTLEHMRKGFTVKQAAGFFRKLKDAGLSFGISVIVGYPGETDAEFQESLNFIIQNKEIIPKIEQINPFTYYDGTDSDKSGDYKINKRSLKRLDVFVKEIKRNNFKYTNAFLGNLIEKNDRV</sequence>
<dbReference type="SFLD" id="SFLDG01082">
    <property type="entry name" value="B12-binding_domain_containing"/>
    <property type="match status" value="1"/>
</dbReference>
<evidence type="ECO:0000259" key="7">
    <source>
        <dbReference type="PROSITE" id="PS51918"/>
    </source>
</evidence>
<reference evidence="8 9" key="1">
    <citation type="submission" date="2017-09" db="EMBL/GenBank/DDBJ databases">
        <title>Depth-based differentiation of microbial function through sediment-hosted aquifers and enrichment of novel symbionts in the deep terrestrial subsurface.</title>
        <authorList>
            <person name="Probst A.J."/>
            <person name="Ladd B."/>
            <person name="Jarett J.K."/>
            <person name="Geller-Mcgrath D.E."/>
            <person name="Sieber C.M."/>
            <person name="Emerson J.B."/>
            <person name="Anantharaman K."/>
            <person name="Thomas B.C."/>
            <person name="Malmstrom R."/>
            <person name="Stieglmeier M."/>
            <person name="Klingl A."/>
            <person name="Woyke T."/>
            <person name="Ryan C.M."/>
            <person name="Banfield J.F."/>
        </authorList>
    </citation>
    <scope>NUCLEOTIDE SEQUENCE [LARGE SCALE GENOMIC DNA]</scope>
    <source>
        <strain evidence="8">CG07_land_8_20_14_0_80_42_15</strain>
    </source>
</reference>
<dbReference type="Gene3D" id="3.40.50.280">
    <property type="entry name" value="Cobalamin-binding domain"/>
    <property type="match status" value="1"/>
</dbReference>
<dbReference type="InterPro" id="IPR006638">
    <property type="entry name" value="Elp3/MiaA/NifB-like_rSAM"/>
</dbReference>
<evidence type="ECO:0000256" key="5">
    <source>
        <dbReference type="ARBA" id="ARBA00023014"/>
    </source>
</evidence>
<dbReference type="InterPro" id="IPR006158">
    <property type="entry name" value="Cobalamin-bd"/>
</dbReference>
<dbReference type="Pfam" id="PF04055">
    <property type="entry name" value="Radical_SAM"/>
    <property type="match status" value="1"/>
</dbReference>
<dbReference type="InterPro" id="IPR023404">
    <property type="entry name" value="rSAM_horseshoe"/>
</dbReference>
<dbReference type="GO" id="GO:0031419">
    <property type="term" value="F:cobalamin binding"/>
    <property type="evidence" value="ECO:0007669"/>
    <property type="project" value="InterPro"/>
</dbReference>
<dbReference type="PROSITE" id="PS51332">
    <property type="entry name" value="B12_BINDING"/>
    <property type="match status" value="1"/>
</dbReference>
<feature type="domain" description="B12-binding" evidence="6">
    <location>
        <begin position="3"/>
        <end position="175"/>
    </location>
</feature>
<comment type="caution">
    <text evidence="8">The sequence shown here is derived from an EMBL/GenBank/DDBJ whole genome shotgun (WGS) entry which is preliminary data.</text>
</comment>
<feature type="domain" description="Radical SAM core" evidence="7">
    <location>
        <begin position="199"/>
        <end position="423"/>
    </location>
</feature>
<dbReference type="EMBL" id="PEWV01000001">
    <property type="protein sequence ID" value="PIU42472.1"/>
    <property type="molecule type" value="Genomic_DNA"/>
</dbReference>
<name>A0A2J0KVG0_9BACT</name>
<dbReference type="AlphaFoldDB" id="A0A2J0KVG0"/>
<accession>A0A2J0KVG0</accession>
<dbReference type="PROSITE" id="PS51918">
    <property type="entry name" value="RADICAL_SAM"/>
    <property type="match status" value="1"/>
</dbReference>
<evidence type="ECO:0000313" key="9">
    <source>
        <dbReference type="Proteomes" id="UP000230052"/>
    </source>
</evidence>
<dbReference type="CDD" id="cd01335">
    <property type="entry name" value="Radical_SAM"/>
    <property type="match status" value="1"/>
</dbReference>
<evidence type="ECO:0000256" key="2">
    <source>
        <dbReference type="ARBA" id="ARBA00022691"/>
    </source>
</evidence>
<organism evidence="8 9">
    <name type="scientific">Candidatus Aquitaenariimonas noxiae</name>
    <dbReference type="NCBI Taxonomy" id="1974741"/>
    <lineage>
        <taxon>Bacteria</taxon>
        <taxon>Pseudomonadati</taxon>
        <taxon>Candidatus Omnitrophota</taxon>
        <taxon>Candidatus Aquitaenariimonas</taxon>
    </lineage>
</organism>
<dbReference type="Gene3D" id="3.80.30.20">
    <property type="entry name" value="tm_1862 like domain"/>
    <property type="match status" value="1"/>
</dbReference>
<keyword evidence="2" id="KW-0949">S-adenosyl-L-methionine</keyword>
<dbReference type="GO" id="GO:0051539">
    <property type="term" value="F:4 iron, 4 sulfur cluster binding"/>
    <property type="evidence" value="ECO:0007669"/>
    <property type="project" value="UniProtKB-KW"/>
</dbReference>
<dbReference type="SFLD" id="SFLDS00029">
    <property type="entry name" value="Radical_SAM"/>
    <property type="match status" value="1"/>
</dbReference>
<gene>
    <name evidence="8" type="ORF">COS99_00040</name>
</gene>
<dbReference type="InterPro" id="IPR058240">
    <property type="entry name" value="rSAM_sf"/>
</dbReference>
<dbReference type="PANTHER" id="PTHR43409">
    <property type="entry name" value="ANAEROBIC MAGNESIUM-PROTOPORPHYRIN IX MONOMETHYL ESTER CYCLASE-RELATED"/>
    <property type="match status" value="1"/>
</dbReference>
<keyword evidence="4" id="KW-0408">Iron</keyword>
<dbReference type="SFLD" id="SFLDG01123">
    <property type="entry name" value="methyltransferase_(Class_B)"/>
    <property type="match status" value="1"/>
</dbReference>
<evidence type="ECO:0000259" key="6">
    <source>
        <dbReference type="PROSITE" id="PS51332"/>
    </source>
</evidence>
<evidence type="ECO:0000256" key="4">
    <source>
        <dbReference type="ARBA" id="ARBA00023004"/>
    </source>
</evidence>
<dbReference type="SUPFAM" id="SSF102114">
    <property type="entry name" value="Radical SAM enzymes"/>
    <property type="match status" value="1"/>
</dbReference>
<dbReference type="InterPro" id="IPR007197">
    <property type="entry name" value="rSAM"/>
</dbReference>
<keyword evidence="5" id="KW-0411">Iron-sulfur</keyword>
<dbReference type="GO" id="GO:0046872">
    <property type="term" value="F:metal ion binding"/>
    <property type="evidence" value="ECO:0007669"/>
    <property type="project" value="UniProtKB-KW"/>
</dbReference>